<dbReference type="HOGENOM" id="CLU_055261_2_2_5"/>
<dbReference type="eggNOG" id="COG3293">
    <property type="taxonomic scope" value="Bacteria"/>
</dbReference>
<gene>
    <name evidence="3" type="ordered locus">PB2503_00405</name>
</gene>
<feature type="region of interest" description="Disordered" evidence="1">
    <location>
        <begin position="1"/>
        <end position="24"/>
    </location>
</feature>
<protein>
    <submittedName>
        <fullName evidence="3">Putative transposase</fullName>
    </submittedName>
</protein>
<dbReference type="InterPro" id="IPR052909">
    <property type="entry name" value="Transposase_6_like"/>
</dbReference>
<name>E0TIJ0_PARBH</name>
<evidence type="ECO:0000256" key="1">
    <source>
        <dbReference type="SAM" id="MobiDB-lite"/>
    </source>
</evidence>
<reference evidence="4" key="1">
    <citation type="submission" date="2010-08" db="EMBL/GenBank/DDBJ databases">
        <title>Genome sequence of Parvularcula bermudensis HTCC2503.</title>
        <authorList>
            <person name="Kang D.-M."/>
            <person name="Oh H.-M."/>
            <person name="Cho J.-C."/>
        </authorList>
    </citation>
    <scope>NUCLEOTIDE SEQUENCE [LARGE SCALE GENOMIC DNA]</scope>
    <source>
        <strain evidence="4">ATCC BAA-594 / HTCC2503 / KCTC 12087</strain>
    </source>
</reference>
<accession>E0TIJ0</accession>
<reference evidence="3 4" key="2">
    <citation type="journal article" date="2011" name="J. Bacteriol.">
        <title>Complete genome sequence of strain HTCC2503T of Parvularcula bermudensis, the type species of the order "Parvularculales" in the class Alphaproteobacteria.</title>
        <authorList>
            <person name="Oh H.M."/>
            <person name="Kang I."/>
            <person name="Vergin K.L."/>
            <person name="Kang D."/>
            <person name="Rhee K.H."/>
            <person name="Giovannoni S.J."/>
            <person name="Cho J.C."/>
        </authorList>
    </citation>
    <scope>NUCLEOTIDE SEQUENCE [LARGE SCALE GENOMIC DNA]</scope>
    <source>
        <strain evidence="4">ATCC BAA-594 / HTCC2503 / KCTC 12087</strain>
    </source>
</reference>
<dbReference type="Proteomes" id="UP000001302">
    <property type="component" value="Chromosome"/>
</dbReference>
<evidence type="ECO:0000313" key="4">
    <source>
        <dbReference type="Proteomes" id="UP000001302"/>
    </source>
</evidence>
<dbReference type="InterPro" id="IPR025161">
    <property type="entry name" value="IS402-like_dom"/>
</dbReference>
<dbReference type="STRING" id="314260.PB2503_00405"/>
<evidence type="ECO:0000259" key="2">
    <source>
        <dbReference type="Pfam" id="PF13340"/>
    </source>
</evidence>
<dbReference type="KEGG" id="pbr:PB2503_00405"/>
<feature type="domain" description="Insertion element IS402-like" evidence="2">
    <location>
        <begin position="1"/>
        <end position="72"/>
    </location>
</feature>
<dbReference type="PANTHER" id="PTHR46637:SF1">
    <property type="entry name" value="BLL5188 PROTEIN"/>
    <property type="match status" value="1"/>
</dbReference>
<keyword evidence="4" id="KW-1185">Reference proteome</keyword>
<dbReference type="AlphaFoldDB" id="E0TIJ0"/>
<feature type="region of interest" description="Disordered" evidence="1">
    <location>
        <begin position="87"/>
        <end position="108"/>
    </location>
</feature>
<organism evidence="3 4">
    <name type="scientific">Parvularcula bermudensis (strain ATCC BAA-594 / HTCC2503 / KCTC 12087)</name>
    <dbReference type="NCBI Taxonomy" id="314260"/>
    <lineage>
        <taxon>Bacteria</taxon>
        <taxon>Pseudomonadati</taxon>
        <taxon>Pseudomonadota</taxon>
        <taxon>Alphaproteobacteria</taxon>
        <taxon>Parvularculales</taxon>
        <taxon>Parvularculaceae</taxon>
        <taxon>Parvularcula</taxon>
    </lineage>
</organism>
<dbReference type="EMBL" id="CP002156">
    <property type="protein sequence ID" value="ADM10848.1"/>
    <property type="molecule type" value="Genomic_DNA"/>
</dbReference>
<sequence>MSDEAWEALEPHLPRGKPGKPRVDDRRVISGILRVLKTGCRWKDCPSEYGPSTTIYNRYNRWSGRGIWQRIFAKMAARGPVPEELSIDSSHVKAHRSASGGKGGKKIRRSAARAAAERRKSMLWPMIAADRSLSS</sequence>
<proteinExistence type="predicted"/>
<dbReference type="Pfam" id="PF13340">
    <property type="entry name" value="DUF4096"/>
    <property type="match status" value="1"/>
</dbReference>
<dbReference type="PANTHER" id="PTHR46637">
    <property type="entry name" value="TIS1421-TRANSPOSASE PROTEIN A"/>
    <property type="match status" value="1"/>
</dbReference>
<dbReference type="NCBIfam" id="NF033580">
    <property type="entry name" value="transpos_IS5_3"/>
    <property type="match status" value="1"/>
</dbReference>
<evidence type="ECO:0000313" key="3">
    <source>
        <dbReference type="EMBL" id="ADM10848.1"/>
    </source>
</evidence>